<dbReference type="InterPro" id="IPR003749">
    <property type="entry name" value="ThiS/MoaD-like"/>
</dbReference>
<proteinExistence type="predicted"/>
<keyword evidence="2" id="KW-1185">Reference proteome</keyword>
<dbReference type="Proteomes" id="UP001596388">
    <property type="component" value="Unassembled WGS sequence"/>
</dbReference>
<dbReference type="AlphaFoldDB" id="A0ABD5WX67"/>
<dbReference type="Pfam" id="PF02597">
    <property type="entry name" value="ThiS"/>
    <property type="match status" value="1"/>
</dbReference>
<protein>
    <submittedName>
        <fullName evidence="1">Ubiquitin-like small modifier protein 1</fullName>
    </submittedName>
</protein>
<reference evidence="1 2" key="1">
    <citation type="journal article" date="2019" name="Int. J. Syst. Evol. Microbiol.">
        <title>The Global Catalogue of Microorganisms (GCM) 10K type strain sequencing project: providing services to taxonomists for standard genome sequencing and annotation.</title>
        <authorList>
            <consortium name="The Broad Institute Genomics Platform"/>
            <consortium name="The Broad Institute Genome Sequencing Center for Infectious Disease"/>
            <person name="Wu L."/>
            <person name="Ma J."/>
        </authorList>
    </citation>
    <scope>NUCLEOTIDE SEQUENCE [LARGE SCALE GENOMIC DNA]</scope>
    <source>
        <strain evidence="1 2">DT55</strain>
    </source>
</reference>
<organism evidence="1 2">
    <name type="scientific">Halobaculum marinum</name>
    <dbReference type="NCBI Taxonomy" id="3031996"/>
    <lineage>
        <taxon>Archaea</taxon>
        <taxon>Methanobacteriati</taxon>
        <taxon>Methanobacteriota</taxon>
        <taxon>Stenosarchaea group</taxon>
        <taxon>Halobacteria</taxon>
        <taxon>Halobacteriales</taxon>
        <taxon>Haloferacaceae</taxon>
        <taxon>Halobaculum</taxon>
    </lineage>
</organism>
<dbReference type="InterPro" id="IPR012675">
    <property type="entry name" value="Beta-grasp_dom_sf"/>
</dbReference>
<evidence type="ECO:0000313" key="2">
    <source>
        <dbReference type="Proteomes" id="UP001596388"/>
    </source>
</evidence>
<dbReference type="EMBL" id="JBHTAG010000002">
    <property type="protein sequence ID" value="MFC7096493.1"/>
    <property type="molecule type" value="Genomic_DNA"/>
</dbReference>
<accession>A0ABD5WX67</accession>
<dbReference type="Gene3D" id="3.10.20.30">
    <property type="match status" value="1"/>
</dbReference>
<comment type="caution">
    <text evidence="1">The sequence shown here is derived from an EMBL/GenBank/DDBJ whole genome shotgun (WGS) entry which is preliminary data.</text>
</comment>
<dbReference type="GeneID" id="79269617"/>
<gene>
    <name evidence="1" type="ORF">ACFQKD_04180</name>
</gene>
<dbReference type="SUPFAM" id="SSF54285">
    <property type="entry name" value="MoaD/ThiS"/>
    <property type="match status" value="1"/>
</dbReference>
<name>A0ABD5WX67_9EURY</name>
<evidence type="ECO:0000313" key="1">
    <source>
        <dbReference type="EMBL" id="MFC7096493.1"/>
    </source>
</evidence>
<dbReference type="InterPro" id="IPR016155">
    <property type="entry name" value="Mopterin_synth/thiamin_S_b"/>
</dbReference>
<sequence>MGYRNHLHVCQHCGVVQATASQVGPNRCIVCGERNFSEYVPANTVTLRLYSDFKRAVGERSVDVDIQTPATVRDVLEELVAAHPDLAQNVFGDDGGLAGGTHVIHNHEDVTAVDGVDTPVHTGDELALFTPHGTFDRPEERAQIG</sequence>
<dbReference type="NCBIfam" id="NF041918">
    <property type="entry name" value="SAMP1"/>
    <property type="match status" value="1"/>
</dbReference>
<dbReference type="InterPro" id="IPR054834">
    <property type="entry name" value="SAMP1_3"/>
</dbReference>
<dbReference type="RefSeq" id="WP_276239037.1">
    <property type="nucleotide sequence ID" value="NZ_CP119989.1"/>
</dbReference>